<comment type="caution">
    <text evidence="3">The sequence shown here is derived from an EMBL/GenBank/DDBJ whole genome shotgun (WGS) entry which is preliminary data.</text>
</comment>
<name>A0A8J6PG21_9FIRM</name>
<evidence type="ECO:0000313" key="3">
    <source>
        <dbReference type="EMBL" id="MBC8611252.1"/>
    </source>
</evidence>
<dbReference type="EMBL" id="JACRTL010000004">
    <property type="protein sequence ID" value="MBC8611252.1"/>
    <property type="molecule type" value="Genomic_DNA"/>
</dbReference>
<dbReference type="InterPro" id="IPR052566">
    <property type="entry name" value="Non-lysos_glucosylceramidase"/>
</dbReference>
<gene>
    <name evidence="3" type="ORF">H8702_09010</name>
</gene>
<organism evidence="3 4">
    <name type="scientific">Massiliimalia timonensis</name>
    <dbReference type="NCBI Taxonomy" id="1987501"/>
    <lineage>
        <taxon>Bacteria</taxon>
        <taxon>Bacillati</taxon>
        <taxon>Bacillota</taxon>
        <taxon>Clostridia</taxon>
        <taxon>Eubacteriales</taxon>
        <taxon>Oscillospiraceae</taxon>
        <taxon>Massiliimalia</taxon>
    </lineage>
</organism>
<dbReference type="InterPro" id="IPR024462">
    <property type="entry name" value="GH116_N"/>
</dbReference>
<evidence type="ECO:0000259" key="1">
    <source>
        <dbReference type="Pfam" id="PF04685"/>
    </source>
</evidence>
<evidence type="ECO:0000259" key="2">
    <source>
        <dbReference type="Pfam" id="PF12215"/>
    </source>
</evidence>
<dbReference type="PANTHER" id="PTHR12654:SF0">
    <property type="entry name" value="NON-LYSOSOMAL GLUCOSYLCERAMIDASE"/>
    <property type="match status" value="1"/>
</dbReference>
<dbReference type="Pfam" id="PF04685">
    <property type="entry name" value="DUF608"/>
    <property type="match status" value="1"/>
</dbReference>
<dbReference type="GO" id="GO:0008422">
    <property type="term" value="F:beta-glucosidase activity"/>
    <property type="evidence" value="ECO:0007669"/>
    <property type="project" value="TreeGrafter"/>
</dbReference>
<feature type="domain" description="Glycosyl-hydrolase family 116 N-terminal" evidence="2">
    <location>
        <begin position="21"/>
        <end position="342"/>
    </location>
</feature>
<dbReference type="SUPFAM" id="SSF48208">
    <property type="entry name" value="Six-hairpin glycosidases"/>
    <property type="match status" value="1"/>
</dbReference>
<proteinExistence type="predicted"/>
<sequence>MSNMYSNKWYDDKAVEAKFLLGGIGTGNFSVGIRGQLCDWELWEDEAVGRRIPYTFFALRTEQEDGSVKVKVMESKKKPPYERSHGFDPWDNLGIPRFEHSRMCGEVSQVVVELTDSAMPVDVTMTGFTPFIPLNEDDSGIPAAILRYRVHNKTGQTVKTSVVGSLANVVGFAGYKRFADPKIEGEAWNEQRQKEGYQGIYMSNHFAEDDLRFGSMSLVTTSKEHVTVKPEWLIGGWWDGAHDFWAEFEETGQMHPGSSEPESTSAIAEAREWKIGSLCADFELKAGEEKEIEFVISWYFPNRRAYWPGHMFPKPEKEKTVRHYYSTLFSDAWDVSEKLLKKLPLLEKQSEQFRKALYETTIPAEMLDAMAANLTVLRSHTCFRLEDGSFLGWEGCFDDAGCCEGNCTHVWNYQQALAFLFPNLERNMRWNNFLLETDEEGRMYYRGNRIFGFDYYDAIPPAADGQTGTIVQLYRDWKLSGDDEFLKQMWPKASLALDYAFTCWDTDGDFVFDGEQHNTYDIEFYGMTSMTNSVFYAALKAAEEMAAYLNDEAHEKKYREARLKGSERMDRMLYNGEYYIQKNDQKGKYQYYDGCLSDQVFGQELAHICGLGYILPQEHVKSAVYSVYKYNFREKMGEHINVQRCYAMDDESGLILCTWPHSKKPRIPFVYSDEVWTGIEYQVAAHLIYEGYFEEALKIVSAVRSRYDGVRRNPWNEVECGNHYVRSMASWGLLLAASGYGFDLTKGKVSFAPKISQDHFSCFFSTGKHWGVYRQTIDPETNQLESRIEVLYGDQNDLELQQ</sequence>
<protein>
    <submittedName>
        <fullName evidence="3">Uncharacterized protein</fullName>
    </submittedName>
</protein>
<keyword evidence="4" id="KW-1185">Reference proteome</keyword>
<dbReference type="GO" id="GO:0005975">
    <property type="term" value="P:carbohydrate metabolic process"/>
    <property type="evidence" value="ECO:0007669"/>
    <property type="project" value="InterPro"/>
</dbReference>
<dbReference type="PANTHER" id="PTHR12654">
    <property type="entry name" value="BILE ACID BETA-GLUCOSIDASE-RELATED"/>
    <property type="match status" value="1"/>
</dbReference>
<dbReference type="InterPro" id="IPR006775">
    <property type="entry name" value="GH116_catalytic"/>
</dbReference>
<feature type="domain" description="Glycosyl-hydrolase family 116 catalytic region" evidence="1">
    <location>
        <begin position="464"/>
        <end position="733"/>
    </location>
</feature>
<dbReference type="Pfam" id="PF12215">
    <property type="entry name" value="Glyco_hydr_116N"/>
    <property type="match status" value="1"/>
</dbReference>
<dbReference type="Proteomes" id="UP000632659">
    <property type="component" value="Unassembled WGS sequence"/>
</dbReference>
<dbReference type="RefSeq" id="WP_187536573.1">
    <property type="nucleotide sequence ID" value="NZ_JACRTL010000004.1"/>
</dbReference>
<reference evidence="3" key="1">
    <citation type="submission" date="2020-08" db="EMBL/GenBank/DDBJ databases">
        <title>Genome public.</title>
        <authorList>
            <person name="Liu C."/>
            <person name="Sun Q."/>
        </authorList>
    </citation>
    <scope>NUCLEOTIDE SEQUENCE</scope>
    <source>
        <strain evidence="3">NSJ-15</strain>
    </source>
</reference>
<evidence type="ECO:0000313" key="4">
    <source>
        <dbReference type="Proteomes" id="UP000632659"/>
    </source>
</evidence>
<dbReference type="InterPro" id="IPR012341">
    <property type="entry name" value="6hp_glycosidase-like_sf"/>
</dbReference>
<dbReference type="Gene3D" id="1.50.10.10">
    <property type="match status" value="1"/>
</dbReference>
<accession>A0A8J6PG21</accession>
<dbReference type="InterPro" id="IPR008928">
    <property type="entry name" value="6-hairpin_glycosidase_sf"/>
</dbReference>
<dbReference type="AlphaFoldDB" id="A0A8J6PG21"/>